<dbReference type="Proteomes" id="UP000634308">
    <property type="component" value="Unassembled WGS sequence"/>
</dbReference>
<name>A0ABQ2RTI1_9DEIO</name>
<evidence type="ECO:0000313" key="2">
    <source>
        <dbReference type="Proteomes" id="UP000634308"/>
    </source>
</evidence>
<evidence type="ECO:0000313" key="1">
    <source>
        <dbReference type="EMBL" id="GGR63027.1"/>
    </source>
</evidence>
<proteinExistence type="predicted"/>
<accession>A0ABQ2RTI1</accession>
<dbReference type="EMBL" id="BMQM01000017">
    <property type="protein sequence ID" value="GGR63027.1"/>
    <property type="molecule type" value="Genomic_DNA"/>
</dbReference>
<protein>
    <recommendedName>
        <fullName evidence="3">Phage tail protein</fullName>
    </recommendedName>
</protein>
<evidence type="ECO:0008006" key="3">
    <source>
        <dbReference type="Google" id="ProtNLM"/>
    </source>
</evidence>
<keyword evidence="2" id="KW-1185">Reference proteome</keyword>
<gene>
    <name evidence="1" type="ORF">GCM10008959_26410</name>
</gene>
<dbReference type="RefSeq" id="WP_189065462.1">
    <property type="nucleotide sequence ID" value="NZ_BMQM01000017.1"/>
</dbReference>
<comment type="caution">
    <text evidence="1">The sequence shown here is derived from an EMBL/GenBank/DDBJ whole genome shotgun (WGS) entry which is preliminary data.</text>
</comment>
<sequence>MKAKVTGVSAWQGTPTGGTLSIRVPRYVDSSGNATVEEYIGWLDVNHTPPRWMDGIDHTRELYTIVQGPDDPPGVRGHFYEVLEYGPTKAVRTEFTRKMISSDLDGLIFDYAAPEPTEIPVGFGDAPLTMRAAQQVIEEGGAVVSEWSDIKVDIAQAQALAVAAAGITPRANLAAITGADGYYRAMDTGRVYQRAGGINTPRPELEPLSRAGQTAVQPEWYDGTDLQAGLIAAIAALPAEGGTIDARKWTGTHTLTAQLFASSTKKLTLLTGRVTLQWNPGTLSLELPSDFHWALDGTTLQSSVPNPNGASFTGGFLTNRRSPVTVNSTAGSPTLTLSDVTALRVGDVLVLRVAGGASPYAFGTLGAGIGAGDTTIPLSGGPVAGLKGQDYYLIGSEIVSGNSDGTQITGAVRGLFGTTAAAHASGAALAWAQSVVGRVTAISGTQVTLDKPAALTLTAAPAYYAASGVRISGRGLIDGRKTDPDTTQNALGVVYQAGANCKLTGDLQLNNWDHGGFALRATRDCVVDVDATLNNGRSNVGSNVWVFGSCEGDRVTVRRMSGGFGGVIIDDRTTFFTGWGVEGPCHNVTVTVGDVRGIDPYGMTISGGTGNRITAGRVGAGIFANVASGDGQWTVDMPTLDNTIEFIDHEDAGPQWRGDAVAKAANNFIARGASLNMARSMTINGVVSSDNLKTSKNLPYTILDRAAGQAGAFGGVLFTKAGVASAYVLHNFDTNRLSLADATATEAFGVDLTTGQPRVTASAAYLNLNRKSGGSGGYGGLYFTDNLTAKGYFAFEWSLNRFVWLDSAAAVQASMTAAGALTVKRLFVSAPQVPASAAAIGTAGEISWDANYIYICVATNTWRRVALAAW</sequence>
<organism evidence="1 2">
    <name type="scientific">Deinococcus seoulensis</name>
    <dbReference type="NCBI Taxonomy" id="1837379"/>
    <lineage>
        <taxon>Bacteria</taxon>
        <taxon>Thermotogati</taxon>
        <taxon>Deinococcota</taxon>
        <taxon>Deinococci</taxon>
        <taxon>Deinococcales</taxon>
        <taxon>Deinococcaceae</taxon>
        <taxon>Deinococcus</taxon>
    </lineage>
</organism>
<reference evidence="2" key="1">
    <citation type="journal article" date="2019" name="Int. J. Syst. Evol. Microbiol.">
        <title>The Global Catalogue of Microorganisms (GCM) 10K type strain sequencing project: providing services to taxonomists for standard genome sequencing and annotation.</title>
        <authorList>
            <consortium name="The Broad Institute Genomics Platform"/>
            <consortium name="The Broad Institute Genome Sequencing Center for Infectious Disease"/>
            <person name="Wu L."/>
            <person name="Ma J."/>
        </authorList>
    </citation>
    <scope>NUCLEOTIDE SEQUENCE [LARGE SCALE GENOMIC DNA]</scope>
    <source>
        <strain evidence="2">JCM 31404</strain>
    </source>
</reference>